<dbReference type="InterPro" id="IPR001932">
    <property type="entry name" value="PPM-type_phosphatase-like_dom"/>
</dbReference>
<evidence type="ECO:0000313" key="8">
    <source>
        <dbReference type="Proteomes" id="UP000827284"/>
    </source>
</evidence>
<evidence type="ECO:0000256" key="2">
    <source>
        <dbReference type="ARBA" id="ARBA00022801"/>
    </source>
</evidence>
<protein>
    <submittedName>
        <fullName evidence="7">Pyruvate dehydrogenase phosphatase</fullName>
    </submittedName>
</protein>
<sequence>MSLRLSTLRPLVRHPALGSRGGLSFFSTSTPQHTRIRSTLTTSRPKRTQPSVQHPKQEVLPPTQPTPDAASSTPVSRITPLRPSETQTHGSNAFKGETTRHRQSNQHHQNQKGQSQGRFNPWLHHIYESRRAAIRAFFLGSIVSAGALGIYNYASGPITGQWAQLQQDFFSLAKASLTQSLGNSSTDPTAPLPGLSNGAPRAFSGAPAEKPLTVGRFEKKIRMLSSEQVEERLAQNQRSYRIAPTAVAERKDKSKQDLVLGYCINQVASNNPVEDDLSGHVVRGKDGSIEKVFFGIFDGHGGWCCSQKVAQELAPTVATELESVKDRHDIMATMEAIENGFLKLDDKIVNQTVQTVLEFPSRPLACSSLLPAIAGSCALLAYVDTKEKDLYVACTGDSRAVMGVYEPSANGGHRWKAVPLSFDQTGRNRWEVRRLQEEHPGEENTVVMRGRVLGGLEPTRAFGDARYKWTAEIQERVFQLFPSYRQPHRNFHTPPYVTAKPVVKHHKIRPEDRFLVMATDGLWDKLTSEEVVQLVGDLLDGKKGEEQVVLDREELGLIKSKIQSLKGVITGKKEDQNEESEELTPANLPRKGPASQIRQFTFKDTTNASTHLVRNALGGGNDEKLAATLSIPAPMSRVYRDDITVTVIFFGQQDTKEALSGAQHNDGLVDII</sequence>
<keyword evidence="1" id="KW-0479">Metal-binding</keyword>
<keyword evidence="7" id="KW-0670">Pyruvate</keyword>
<feature type="region of interest" description="Disordered" evidence="5">
    <location>
        <begin position="571"/>
        <end position="594"/>
    </location>
</feature>
<dbReference type="PROSITE" id="PS51746">
    <property type="entry name" value="PPM_2"/>
    <property type="match status" value="1"/>
</dbReference>
<dbReference type="PANTHER" id="PTHR13832">
    <property type="entry name" value="PROTEIN PHOSPHATASE 2C"/>
    <property type="match status" value="1"/>
</dbReference>
<reference evidence="7" key="2">
    <citation type="journal article" date="2022" name="Microbiol. Resour. Announc.">
        <title>Whole-Genome Sequence of Entomortierella parvispora E1425, a Mucoromycotan Fungus Associated with Burkholderiaceae-Related Endosymbiotic Bacteria.</title>
        <authorList>
            <person name="Herlambang A."/>
            <person name="Guo Y."/>
            <person name="Takashima Y."/>
            <person name="Narisawa K."/>
            <person name="Ohta H."/>
            <person name="Nishizawa T."/>
        </authorList>
    </citation>
    <scope>NUCLEOTIDE SEQUENCE</scope>
    <source>
        <strain evidence="7">E1425</strain>
    </source>
</reference>
<dbReference type="OrthoDB" id="420076at2759"/>
<reference evidence="7" key="1">
    <citation type="submission" date="2021-11" db="EMBL/GenBank/DDBJ databases">
        <authorList>
            <person name="Herlambang A."/>
            <person name="Guo Y."/>
            <person name="Takashima Y."/>
            <person name="Nishizawa T."/>
        </authorList>
    </citation>
    <scope>NUCLEOTIDE SEQUENCE</scope>
    <source>
        <strain evidence="7">E1425</strain>
    </source>
</reference>
<dbReference type="EMBL" id="BQFW01000014">
    <property type="protein sequence ID" value="GJJ78168.1"/>
    <property type="molecule type" value="Genomic_DNA"/>
</dbReference>
<evidence type="ECO:0000259" key="6">
    <source>
        <dbReference type="PROSITE" id="PS51746"/>
    </source>
</evidence>
<dbReference type="GO" id="GO:0046872">
    <property type="term" value="F:metal ion binding"/>
    <property type="evidence" value="ECO:0007669"/>
    <property type="project" value="UniProtKB-KW"/>
</dbReference>
<accession>A0A9P3HKP9</accession>
<keyword evidence="8" id="KW-1185">Reference proteome</keyword>
<comment type="similarity">
    <text evidence="4">Belongs to the PP2C family.</text>
</comment>
<keyword evidence="2 4" id="KW-0378">Hydrolase</keyword>
<dbReference type="InterPro" id="IPR015655">
    <property type="entry name" value="PP2C"/>
</dbReference>
<feature type="domain" description="PPM-type phosphatase" evidence="6">
    <location>
        <begin position="261"/>
        <end position="650"/>
    </location>
</feature>
<dbReference type="Gene3D" id="3.60.40.10">
    <property type="entry name" value="PPM-type phosphatase domain"/>
    <property type="match status" value="1"/>
</dbReference>
<feature type="region of interest" description="Disordered" evidence="5">
    <location>
        <begin position="1"/>
        <end position="118"/>
    </location>
</feature>
<evidence type="ECO:0000256" key="4">
    <source>
        <dbReference type="RuleBase" id="RU003465"/>
    </source>
</evidence>
<dbReference type="PROSITE" id="PS01032">
    <property type="entry name" value="PPM_1"/>
    <property type="match status" value="1"/>
</dbReference>
<evidence type="ECO:0000256" key="1">
    <source>
        <dbReference type="ARBA" id="ARBA00022723"/>
    </source>
</evidence>
<organism evidence="7 8">
    <name type="scientific">Entomortierella parvispora</name>
    <dbReference type="NCBI Taxonomy" id="205924"/>
    <lineage>
        <taxon>Eukaryota</taxon>
        <taxon>Fungi</taxon>
        <taxon>Fungi incertae sedis</taxon>
        <taxon>Mucoromycota</taxon>
        <taxon>Mortierellomycotina</taxon>
        <taxon>Mortierellomycetes</taxon>
        <taxon>Mortierellales</taxon>
        <taxon>Mortierellaceae</taxon>
        <taxon>Entomortierella</taxon>
    </lineage>
</organism>
<comment type="caution">
    <text evidence="7">The sequence shown here is derived from an EMBL/GenBank/DDBJ whole genome shotgun (WGS) entry which is preliminary data.</text>
</comment>
<dbReference type="CDD" id="cd00143">
    <property type="entry name" value="PP2Cc"/>
    <property type="match status" value="1"/>
</dbReference>
<dbReference type="SMART" id="SM00332">
    <property type="entry name" value="PP2Cc"/>
    <property type="match status" value="1"/>
</dbReference>
<dbReference type="InterPro" id="IPR000222">
    <property type="entry name" value="PP2C_BS"/>
</dbReference>
<dbReference type="AlphaFoldDB" id="A0A9P3HKP9"/>
<dbReference type="GO" id="GO:0005739">
    <property type="term" value="C:mitochondrion"/>
    <property type="evidence" value="ECO:0007669"/>
    <property type="project" value="TreeGrafter"/>
</dbReference>
<name>A0A9P3HKP9_9FUNG</name>
<dbReference type="Proteomes" id="UP000827284">
    <property type="component" value="Unassembled WGS sequence"/>
</dbReference>
<dbReference type="InterPro" id="IPR036457">
    <property type="entry name" value="PPM-type-like_dom_sf"/>
</dbReference>
<dbReference type="SUPFAM" id="SSF81606">
    <property type="entry name" value="PP2C-like"/>
    <property type="match status" value="1"/>
</dbReference>
<evidence type="ECO:0000256" key="5">
    <source>
        <dbReference type="SAM" id="MobiDB-lite"/>
    </source>
</evidence>
<feature type="compositionally biased region" description="Polar residues" evidence="5">
    <location>
        <begin position="25"/>
        <end position="54"/>
    </location>
</feature>
<keyword evidence="3 4" id="KW-0904">Protein phosphatase</keyword>
<gene>
    <name evidence="7" type="ORF">EMPS_10527</name>
</gene>
<dbReference type="GO" id="GO:0004741">
    <property type="term" value="F:[pyruvate dehydrogenase (acetyl-transferring)]-phosphatase activity"/>
    <property type="evidence" value="ECO:0007669"/>
    <property type="project" value="TreeGrafter"/>
</dbReference>
<dbReference type="Pfam" id="PF00481">
    <property type="entry name" value="PP2C"/>
    <property type="match status" value="1"/>
</dbReference>
<dbReference type="PANTHER" id="PTHR13832:SF792">
    <property type="entry name" value="GM14286P"/>
    <property type="match status" value="1"/>
</dbReference>
<evidence type="ECO:0000313" key="7">
    <source>
        <dbReference type="EMBL" id="GJJ78168.1"/>
    </source>
</evidence>
<feature type="region of interest" description="Disordered" evidence="5">
    <location>
        <begin position="180"/>
        <end position="207"/>
    </location>
</feature>
<evidence type="ECO:0000256" key="3">
    <source>
        <dbReference type="ARBA" id="ARBA00022912"/>
    </source>
</evidence>
<proteinExistence type="inferred from homology"/>